<comment type="caution">
    <text evidence="1">The sequence shown here is derived from an EMBL/GenBank/DDBJ whole genome shotgun (WGS) entry which is preliminary data.</text>
</comment>
<dbReference type="Proteomes" id="UP001497382">
    <property type="component" value="Unassembled WGS sequence"/>
</dbReference>
<reference evidence="1 2" key="1">
    <citation type="submission" date="2024-04" db="EMBL/GenBank/DDBJ databases">
        <authorList>
            <person name="Rising A."/>
            <person name="Reimegard J."/>
            <person name="Sonavane S."/>
            <person name="Akerstrom W."/>
            <person name="Nylinder S."/>
            <person name="Hedman E."/>
            <person name="Kallberg Y."/>
        </authorList>
    </citation>
    <scope>NUCLEOTIDE SEQUENCE [LARGE SCALE GENOMIC DNA]</scope>
</reference>
<name>A0AAV2ACJ5_9ARAC</name>
<dbReference type="EMBL" id="CAXIEN010000148">
    <property type="protein sequence ID" value="CAL1281723.1"/>
    <property type="molecule type" value="Genomic_DNA"/>
</dbReference>
<gene>
    <name evidence="1" type="ORF">LARSCL_LOCUS11733</name>
</gene>
<proteinExistence type="predicted"/>
<organism evidence="1 2">
    <name type="scientific">Larinioides sclopetarius</name>
    <dbReference type="NCBI Taxonomy" id="280406"/>
    <lineage>
        <taxon>Eukaryota</taxon>
        <taxon>Metazoa</taxon>
        <taxon>Ecdysozoa</taxon>
        <taxon>Arthropoda</taxon>
        <taxon>Chelicerata</taxon>
        <taxon>Arachnida</taxon>
        <taxon>Araneae</taxon>
        <taxon>Araneomorphae</taxon>
        <taxon>Entelegynae</taxon>
        <taxon>Araneoidea</taxon>
        <taxon>Araneidae</taxon>
        <taxon>Larinioides</taxon>
    </lineage>
</organism>
<keyword evidence="2" id="KW-1185">Reference proteome</keyword>
<evidence type="ECO:0000313" key="2">
    <source>
        <dbReference type="Proteomes" id="UP001497382"/>
    </source>
</evidence>
<protein>
    <submittedName>
        <fullName evidence="1">Uncharacterized protein</fullName>
    </submittedName>
</protein>
<dbReference type="AlphaFoldDB" id="A0AAV2ACJ5"/>
<evidence type="ECO:0000313" key="1">
    <source>
        <dbReference type="EMBL" id="CAL1281723.1"/>
    </source>
</evidence>
<sequence>MTIFRKPAGIEAWSLASQLDSVDSLVQFTFRGFCSDISRFIKSLGTCCLQSIFMPLG</sequence>
<accession>A0AAV2ACJ5</accession>